<evidence type="ECO:0000313" key="2">
    <source>
        <dbReference type="Proteomes" id="UP000799439"/>
    </source>
</evidence>
<dbReference type="AlphaFoldDB" id="A0A9P4MJT2"/>
<proteinExistence type="predicted"/>
<organism evidence="1 2">
    <name type="scientific">Myriangium duriaei CBS 260.36</name>
    <dbReference type="NCBI Taxonomy" id="1168546"/>
    <lineage>
        <taxon>Eukaryota</taxon>
        <taxon>Fungi</taxon>
        <taxon>Dikarya</taxon>
        <taxon>Ascomycota</taxon>
        <taxon>Pezizomycotina</taxon>
        <taxon>Dothideomycetes</taxon>
        <taxon>Dothideomycetidae</taxon>
        <taxon>Myriangiales</taxon>
        <taxon>Myriangiaceae</taxon>
        <taxon>Myriangium</taxon>
    </lineage>
</organism>
<protein>
    <submittedName>
        <fullName evidence="1">Uncharacterized protein</fullName>
    </submittedName>
</protein>
<dbReference type="Proteomes" id="UP000799439">
    <property type="component" value="Unassembled WGS sequence"/>
</dbReference>
<reference evidence="1" key="1">
    <citation type="journal article" date="2020" name="Stud. Mycol.">
        <title>101 Dothideomycetes genomes: a test case for predicting lifestyles and emergence of pathogens.</title>
        <authorList>
            <person name="Haridas S."/>
            <person name="Albert R."/>
            <person name="Binder M."/>
            <person name="Bloem J."/>
            <person name="Labutti K."/>
            <person name="Salamov A."/>
            <person name="Andreopoulos B."/>
            <person name="Baker S."/>
            <person name="Barry K."/>
            <person name="Bills G."/>
            <person name="Bluhm B."/>
            <person name="Cannon C."/>
            <person name="Castanera R."/>
            <person name="Culley D."/>
            <person name="Daum C."/>
            <person name="Ezra D."/>
            <person name="Gonzalez J."/>
            <person name="Henrissat B."/>
            <person name="Kuo A."/>
            <person name="Liang C."/>
            <person name="Lipzen A."/>
            <person name="Lutzoni F."/>
            <person name="Magnuson J."/>
            <person name="Mondo S."/>
            <person name="Nolan M."/>
            <person name="Ohm R."/>
            <person name="Pangilinan J."/>
            <person name="Park H.-J."/>
            <person name="Ramirez L."/>
            <person name="Alfaro M."/>
            <person name="Sun H."/>
            <person name="Tritt A."/>
            <person name="Yoshinaga Y."/>
            <person name="Zwiers L.-H."/>
            <person name="Turgeon B."/>
            <person name="Goodwin S."/>
            <person name="Spatafora J."/>
            <person name="Crous P."/>
            <person name="Grigoriev I."/>
        </authorList>
    </citation>
    <scope>NUCLEOTIDE SEQUENCE</scope>
    <source>
        <strain evidence="1">CBS 260.36</strain>
    </source>
</reference>
<comment type="caution">
    <text evidence="1">The sequence shown here is derived from an EMBL/GenBank/DDBJ whole genome shotgun (WGS) entry which is preliminary data.</text>
</comment>
<accession>A0A9P4MJT2</accession>
<dbReference type="EMBL" id="ML996082">
    <property type="protein sequence ID" value="KAF2155548.1"/>
    <property type="molecule type" value="Genomic_DNA"/>
</dbReference>
<evidence type="ECO:0000313" key="1">
    <source>
        <dbReference type="EMBL" id="KAF2155548.1"/>
    </source>
</evidence>
<name>A0A9P4MJT2_9PEZI</name>
<sequence>MSNTQALVERLPAEIRQQIMLTASLEDLKSLVLSSPVFHAQYRANREFLLPEAVHGALHDIMPDVLAVYQTQAADQREDEVVEYLNTYPEQQEQDMHTLTLDQCADLFAFHVNKVVPMAEVVDGSINFSAELLLLPDLSGFVSGPDASLDIEPRNPPKARPGGRRTQRYKALYRFLLGNNFFVREPAWPPDHLEAIQGLFLSKFSHEEVEEIYTTSYVLSVERPELCCAGAGGG</sequence>
<keyword evidence="2" id="KW-1185">Reference proteome</keyword>
<gene>
    <name evidence="1" type="ORF">K461DRAFT_274547</name>
</gene>